<evidence type="ECO:0000256" key="2">
    <source>
        <dbReference type="SAM" id="Phobius"/>
    </source>
</evidence>
<gene>
    <name evidence="3" type="ORF">MP11Mi_32520</name>
</gene>
<keyword evidence="2" id="KW-0472">Membrane</keyword>
<evidence type="ECO:0000256" key="1">
    <source>
        <dbReference type="SAM" id="MobiDB-lite"/>
    </source>
</evidence>
<dbReference type="EMBL" id="CP128986">
    <property type="protein sequence ID" value="WOC14138.1"/>
    <property type="molecule type" value="Genomic_DNA"/>
</dbReference>
<feature type="transmembrane region" description="Helical" evidence="2">
    <location>
        <begin position="146"/>
        <end position="164"/>
    </location>
</feature>
<evidence type="ECO:0000313" key="3">
    <source>
        <dbReference type="EMBL" id="WOC14138.1"/>
    </source>
</evidence>
<organism evidence="3">
    <name type="scientific">Gordonia sp. MP11Mi</name>
    <dbReference type="NCBI Taxonomy" id="3022769"/>
    <lineage>
        <taxon>Bacteria</taxon>
        <taxon>Bacillati</taxon>
        <taxon>Actinomycetota</taxon>
        <taxon>Actinomycetes</taxon>
        <taxon>Mycobacteriales</taxon>
        <taxon>Gordoniaceae</taxon>
        <taxon>Gordonia</taxon>
    </lineage>
</organism>
<protein>
    <submittedName>
        <fullName evidence="3">Uncharacterized protein</fullName>
    </submittedName>
</protein>
<dbReference type="InterPro" id="IPR046498">
    <property type="entry name" value="Rv1476-like"/>
</dbReference>
<proteinExistence type="predicted"/>
<dbReference type="Pfam" id="PF20381">
    <property type="entry name" value="Rv1476"/>
    <property type="match status" value="1"/>
</dbReference>
<reference evidence="3" key="1">
    <citation type="submission" date="2023-06" db="EMBL/GenBank/DDBJ databases">
        <title>Gordonia sp. nov. and Pseudochrobactrum sp. nov., two species isolated from the burying beetle Nicrophorus vespilloides.</title>
        <authorList>
            <person name="Poehlein A."/>
            <person name="Guzman J."/>
            <person name="Daniel R."/>
            <person name="Vilcinskas A."/>
        </authorList>
    </citation>
    <scope>NUCLEOTIDE SEQUENCE</scope>
    <source>
        <strain evidence="3">MP11Mi</strain>
    </source>
</reference>
<feature type="region of interest" description="Disordered" evidence="1">
    <location>
        <begin position="175"/>
        <end position="209"/>
    </location>
</feature>
<keyword evidence="2" id="KW-0812">Transmembrane</keyword>
<accession>A0AA97GVK1</accession>
<name>A0AA97GVK1_9ACTN</name>
<keyword evidence="2" id="KW-1133">Transmembrane helix</keyword>
<dbReference type="RefSeq" id="WP_420039898.1">
    <property type="nucleotide sequence ID" value="NZ_CP128986.1"/>
</dbReference>
<sequence length="209" mass="21850">MSPQPVMFTVAAPVPVGDLPGDMWADLDLAAIKKQLEATGVSAPADQVPELTKLVKEAKADGHDLFILVTDKNYVPFTVYRDIAHELQTSTGGTVLVFGPGGIGTSSTDFSRVEIEDATGEKSKGVSVPQSAREIYEKATEPNVDWTLATIGLIVVVIVGAVAARLMSRRRSVAAETAAETTDESPDTVDPSVGDVVAGAPGSSADDLR</sequence>
<dbReference type="AlphaFoldDB" id="A0AA97GVK1"/>